<dbReference type="AlphaFoldDB" id="N8Z968"/>
<proteinExistence type="predicted"/>
<feature type="transmembrane region" description="Helical" evidence="1">
    <location>
        <begin position="161"/>
        <end position="180"/>
    </location>
</feature>
<evidence type="ECO:0000313" key="3">
    <source>
        <dbReference type="EMBL" id="ENV45617.1"/>
    </source>
</evidence>
<dbReference type="InterPro" id="IPR010559">
    <property type="entry name" value="Sig_transdc_His_kin_internal"/>
</dbReference>
<dbReference type="InterPro" id="IPR036890">
    <property type="entry name" value="HATPase_C_sf"/>
</dbReference>
<feature type="domain" description="Signal transduction histidine kinase internal region" evidence="2">
    <location>
        <begin position="196"/>
        <end position="272"/>
    </location>
</feature>
<protein>
    <recommendedName>
        <fullName evidence="2">Signal transduction histidine kinase internal region domain-containing protein</fullName>
    </recommendedName>
</protein>
<reference evidence="3 4" key="1">
    <citation type="submission" date="2013-02" db="EMBL/GenBank/DDBJ databases">
        <title>The Genome Sequence of Acinetobacter schindleri CIP 107287.</title>
        <authorList>
            <consortium name="The Broad Institute Genome Sequencing Platform"/>
            <consortium name="The Broad Institute Genome Sequencing Center for Infectious Disease"/>
            <person name="Cerqueira G."/>
            <person name="Feldgarden M."/>
            <person name="Courvalin P."/>
            <person name="Perichon B."/>
            <person name="Grillot-Courvalin C."/>
            <person name="Clermont D."/>
            <person name="Rocha E."/>
            <person name="Yoon E.-J."/>
            <person name="Nemec A."/>
            <person name="Walker B."/>
            <person name="Young S.K."/>
            <person name="Zeng Q."/>
            <person name="Gargeya S."/>
            <person name="Fitzgerald M."/>
            <person name="Haas B."/>
            <person name="Abouelleil A."/>
            <person name="Alvarado L."/>
            <person name="Arachchi H.M."/>
            <person name="Berlin A.M."/>
            <person name="Chapman S.B."/>
            <person name="Dewar J."/>
            <person name="Goldberg J."/>
            <person name="Griggs A."/>
            <person name="Gujja S."/>
            <person name="Hansen M."/>
            <person name="Howarth C."/>
            <person name="Imamovic A."/>
            <person name="Larimer J."/>
            <person name="McCowan C."/>
            <person name="Murphy C."/>
            <person name="Neiman D."/>
            <person name="Pearson M."/>
            <person name="Priest M."/>
            <person name="Roberts A."/>
            <person name="Saif S."/>
            <person name="Shea T."/>
            <person name="Sisk P."/>
            <person name="Sykes S."/>
            <person name="Wortman J."/>
            <person name="Nusbaum C."/>
            <person name="Birren B."/>
        </authorList>
    </citation>
    <scope>NUCLEOTIDE SEQUENCE [LARGE SCALE GENOMIC DNA]</scope>
    <source>
        <strain evidence="3 4">CIP 107287</strain>
    </source>
</reference>
<dbReference type="Proteomes" id="UP000018440">
    <property type="component" value="Unassembled WGS sequence"/>
</dbReference>
<comment type="caution">
    <text evidence="3">The sequence shown here is derived from an EMBL/GenBank/DDBJ whole genome shotgun (WGS) entry which is preliminary data.</text>
</comment>
<keyword evidence="1" id="KW-0472">Membrane</keyword>
<dbReference type="EMBL" id="APPQ01000019">
    <property type="protein sequence ID" value="ENV45617.1"/>
    <property type="molecule type" value="Genomic_DNA"/>
</dbReference>
<sequence>MWSCRLNKIKSSRTKKSIANSTAVAEVPSAQSVTDLMGQQQSSYFFGQIGNWRYLLELFVGGNVLALVLSLAEAQSWQALNFMHLLQYILYINWVLLSFAACVELFHQYFDRMRIKSALITGFLLLQAIVLVTTVSLNILIHFGINFHLHDLTSEIAFKQVGMHLSFGILLGTLCFRYLYLREQWTRQRHSELNSRIQAMQARIQPHFLFNSLNSAISLISIDPDKAEHMLLNLSRLFRASFQELKLVSLQEEIDLCQRYLEIEQIRLGDRLQVEWKLENKDLYSQVQIPLLTLQPLLENSIFHGVEKILTKSTISVLIEILQNQINIIITNPYSQDHAALKRGNGIAIENVRQRLKAYYGPTVTFRTYAGKGIFTTVVQYQYK</sequence>
<accession>N8Z968</accession>
<dbReference type="RefSeq" id="WP_004890602.1">
    <property type="nucleotide sequence ID" value="NZ_KB849574.1"/>
</dbReference>
<dbReference type="PATRIC" id="fig|1217988.3.peg.591"/>
<dbReference type="HOGENOM" id="CLU_020473_1_1_6"/>
<gene>
    <name evidence="3" type="ORF">F955_00617</name>
</gene>
<evidence type="ECO:0000313" key="4">
    <source>
        <dbReference type="Proteomes" id="UP000018440"/>
    </source>
</evidence>
<keyword evidence="1" id="KW-1133">Transmembrane helix</keyword>
<name>N8Z968_9GAMM</name>
<dbReference type="Gene3D" id="3.30.565.10">
    <property type="entry name" value="Histidine kinase-like ATPase, C-terminal domain"/>
    <property type="match status" value="1"/>
</dbReference>
<evidence type="ECO:0000259" key="2">
    <source>
        <dbReference type="Pfam" id="PF06580"/>
    </source>
</evidence>
<dbReference type="PANTHER" id="PTHR34220:SF7">
    <property type="entry name" value="SENSOR HISTIDINE KINASE YPDA"/>
    <property type="match status" value="1"/>
</dbReference>
<feature type="transmembrane region" description="Helical" evidence="1">
    <location>
        <begin position="54"/>
        <end position="72"/>
    </location>
</feature>
<dbReference type="GO" id="GO:0016020">
    <property type="term" value="C:membrane"/>
    <property type="evidence" value="ECO:0007669"/>
    <property type="project" value="InterPro"/>
</dbReference>
<keyword evidence="1" id="KW-0812">Transmembrane</keyword>
<dbReference type="PANTHER" id="PTHR34220">
    <property type="entry name" value="SENSOR HISTIDINE KINASE YPDA"/>
    <property type="match status" value="1"/>
</dbReference>
<feature type="transmembrane region" description="Helical" evidence="1">
    <location>
        <begin position="118"/>
        <end position="141"/>
    </location>
</feature>
<dbReference type="GO" id="GO:0000155">
    <property type="term" value="F:phosphorelay sensor kinase activity"/>
    <property type="evidence" value="ECO:0007669"/>
    <property type="project" value="InterPro"/>
</dbReference>
<dbReference type="InterPro" id="IPR050640">
    <property type="entry name" value="Bact_2-comp_sensor_kinase"/>
</dbReference>
<feature type="transmembrane region" description="Helical" evidence="1">
    <location>
        <begin position="84"/>
        <end position="106"/>
    </location>
</feature>
<dbReference type="Pfam" id="PF06580">
    <property type="entry name" value="His_kinase"/>
    <property type="match status" value="1"/>
</dbReference>
<evidence type="ECO:0000256" key="1">
    <source>
        <dbReference type="SAM" id="Phobius"/>
    </source>
</evidence>
<organism evidence="3 4">
    <name type="scientific">Acinetobacter schindleri CIP 107287</name>
    <dbReference type="NCBI Taxonomy" id="1217988"/>
    <lineage>
        <taxon>Bacteria</taxon>
        <taxon>Pseudomonadati</taxon>
        <taxon>Pseudomonadota</taxon>
        <taxon>Gammaproteobacteria</taxon>
        <taxon>Moraxellales</taxon>
        <taxon>Moraxellaceae</taxon>
        <taxon>Acinetobacter</taxon>
    </lineage>
</organism>